<comment type="caution">
    <text evidence="2">The sequence shown here is derived from an EMBL/GenBank/DDBJ whole genome shotgun (WGS) entry which is preliminary data.</text>
</comment>
<proteinExistence type="predicted"/>
<dbReference type="RefSeq" id="WP_008826319.1">
    <property type="nucleotide sequence ID" value="NZ_AFNU02000001.1"/>
</dbReference>
<keyword evidence="1" id="KW-0812">Transmembrane</keyword>
<dbReference type="InParanoid" id="U2EF71"/>
<reference evidence="2 3" key="2">
    <citation type="journal article" date="2013" name="PLoS ONE">
        <title>INDIGO - INtegrated Data Warehouse of MIcrobial GenOmes with Examples from the Red Sea Extremophiles.</title>
        <authorList>
            <person name="Alam I."/>
            <person name="Antunes A."/>
            <person name="Kamau A.A."/>
            <person name="Ba Alawi W."/>
            <person name="Kalkatawi M."/>
            <person name="Stingl U."/>
            <person name="Bajic V.B."/>
        </authorList>
    </citation>
    <scope>NUCLEOTIDE SEQUENCE [LARGE SCALE GENOMIC DNA]</scope>
    <source>
        <strain evidence="2 3">SSD-17B</strain>
    </source>
</reference>
<keyword evidence="1" id="KW-0472">Membrane</keyword>
<evidence type="ECO:0000313" key="2">
    <source>
        <dbReference type="EMBL" id="ERJ13578.1"/>
    </source>
</evidence>
<accession>U2EF71</accession>
<dbReference type="AlphaFoldDB" id="U2EF71"/>
<evidence type="ECO:0000313" key="3">
    <source>
        <dbReference type="Proteomes" id="UP000005707"/>
    </source>
</evidence>
<feature type="transmembrane region" description="Helical" evidence="1">
    <location>
        <begin position="36"/>
        <end position="53"/>
    </location>
</feature>
<sequence>MKNVLCVLAEELLNYVMVLLIWQLILTIFIPLPLMVILLILLGIVYAFFWIISGD</sequence>
<keyword evidence="1" id="KW-1133">Transmembrane helix</keyword>
<name>U2EF71_9MOLU</name>
<reference evidence="2 3" key="1">
    <citation type="journal article" date="2011" name="J. Bacteriol.">
        <title>Genome sequence of Haloplasma contractile, an unusual contractile bacterium from a deep-sea anoxic brine lake.</title>
        <authorList>
            <person name="Antunes A."/>
            <person name="Alam I."/>
            <person name="El Dorry H."/>
            <person name="Siam R."/>
            <person name="Robertson A."/>
            <person name="Bajic V.B."/>
            <person name="Stingl U."/>
        </authorList>
    </citation>
    <scope>NUCLEOTIDE SEQUENCE [LARGE SCALE GENOMIC DNA]</scope>
    <source>
        <strain evidence="2 3">SSD-17B</strain>
    </source>
</reference>
<dbReference type="EMBL" id="AFNU02000001">
    <property type="protein sequence ID" value="ERJ13578.1"/>
    <property type="molecule type" value="Genomic_DNA"/>
</dbReference>
<evidence type="ECO:0000256" key="1">
    <source>
        <dbReference type="SAM" id="Phobius"/>
    </source>
</evidence>
<gene>
    <name evidence="2" type="ORF">HLPCO_000244</name>
</gene>
<keyword evidence="3" id="KW-1185">Reference proteome</keyword>
<protein>
    <submittedName>
        <fullName evidence="2">Uncharacterized protein</fullName>
    </submittedName>
</protein>
<dbReference type="Proteomes" id="UP000005707">
    <property type="component" value="Unassembled WGS sequence"/>
</dbReference>
<organism evidence="2 3">
    <name type="scientific">Haloplasma contractile SSD-17B</name>
    <dbReference type="NCBI Taxonomy" id="1033810"/>
    <lineage>
        <taxon>Bacteria</taxon>
        <taxon>Bacillati</taxon>
        <taxon>Mycoplasmatota</taxon>
        <taxon>Mollicutes</taxon>
        <taxon>Haloplasmatales</taxon>
        <taxon>Haloplasmataceae</taxon>
        <taxon>Haloplasma</taxon>
    </lineage>
</organism>
<feature type="transmembrane region" description="Helical" evidence="1">
    <location>
        <begin position="12"/>
        <end position="30"/>
    </location>
</feature>